<dbReference type="SMART" id="SM00256">
    <property type="entry name" value="FBOX"/>
    <property type="match status" value="1"/>
</dbReference>
<dbReference type="SUPFAM" id="SSF81383">
    <property type="entry name" value="F-box domain"/>
    <property type="match status" value="1"/>
</dbReference>
<accession>A0ABD1VZT7</accession>
<sequence length="456" mass="51786">MEINHNPQSPIIVCRGNNDGRGEVSDISFRLPKELLLEILSRLPAKSIFRFKCVCKEWLSLISDPSFLRSEHSTPWTLLFQYDIAIGPRPIRLNYAGMHCFISNEPAFSTPNFLLPSEQIPYPNVVASNDDLLLFRSGDHELVYSVCNPFTRQCITLPPHTRRTKYGATGFISRVKNGVTSYKVVRIISNGNICGCKSAQASTPCEGYSLSIETSASETGEWRNSKIHPRRCSFSLDLGTRPCIVFNGIVHWIHNELTSLLAYAPYRNPDQCRFISIPNETFLMNGTNAVVGVSQGNLRYFEVNEISMSATKLPSWKLWVLKNYEEGEWILEQEGLERKIDSSCTFSSVLKAYSPLLPVAFHPWNKDKVFFRYEGYVLTFNIKTGWFEDGFYSLSCKNMLSTLAIFPLLLPMRPTRIPEQHSKRSATSFFCRSLGACFCQVLAAPCEEVVDYLLRL</sequence>
<protein>
    <submittedName>
        <fullName evidence="2">F-box/kelch-repeat protein</fullName>
    </submittedName>
</protein>
<dbReference type="PROSITE" id="PS50181">
    <property type="entry name" value="FBOX"/>
    <property type="match status" value="1"/>
</dbReference>
<dbReference type="EMBL" id="JBFOLK010000001">
    <property type="protein sequence ID" value="KAL2542924.1"/>
    <property type="molecule type" value="Genomic_DNA"/>
</dbReference>
<dbReference type="AlphaFoldDB" id="A0ABD1VZT7"/>
<dbReference type="Pfam" id="PF24750">
    <property type="entry name" value="b-prop_At3g26010-like"/>
    <property type="match status" value="1"/>
</dbReference>
<dbReference type="InterPro" id="IPR001810">
    <property type="entry name" value="F-box_dom"/>
</dbReference>
<dbReference type="Pfam" id="PF00646">
    <property type="entry name" value="F-box"/>
    <property type="match status" value="1"/>
</dbReference>
<comment type="caution">
    <text evidence="2">The sequence shown here is derived from an EMBL/GenBank/DDBJ whole genome shotgun (WGS) entry which is preliminary data.</text>
</comment>
<feature type="domain" description="F-box" evidence="1">
    <location>
        <begin position="25"/>
        <end position="71"/>
    </location>
</feature>
<dbReference type="InterPro" id="IPR056592">
    <property type="entry name" value="Beta-prop_At3g26010-like"/>
</dbReference>
<dbReference type="PANTHER" id="PTHR35546">
    <property type="entry name" value="F-BOX PROTEIN INTERACTION DOMAIN PROTEIN-RELATED"/>
    <property type="match status" value="1"/>
</dbReference>
<evidence type="ECO:0000313" key="2">
    <source>
        <dbReference type="EMBL" id="KAL2542924.1"/>
    </source>
</evidence>
<reference evidence="3" key="1">
    <citation type="submission" date="2024-07" db="EMBL/GenBank/DDBJ databases">
        <title>Two chromosome-level genome assemblies of Korean endemic species Abeliophyllum distichum and Forsythia ovata (Oleaceae).</title>
        <authorList>
            <person name="Jang H."/>
        </authorList>
    </citation>
    <scope>NUCLEOTIDE SEQUENCE [LARGE SCALE GENOMIC DNA]</scope>
</reference>
<dbReference type="PANTHER" id="PTHR35546:SF130">
    <property type="entry name" value="EXPRESSED PROTEIN"/>
    <property type="match status" value="1"/>
</dbReference>
<dbReference type="CDD" id="cd22157">
    <property type="entry name" value="F-box_AtFBW1-like"/>
    <property type="match status" value="1"/>
</dbReference>
<gene>
    <name evidence="2" type="ORF">Adt_03902</name>
</gene>
<keyword evidence="3" id="KW-1185">Reference proteome</keyword>
<organism evidence="2 3">
    <name type="scientific">Abeliophyllum distichum</name>
    <dbReference type="NCBI Taxonomy" id="126358"/>
    <lineage>
        <taxon>Eukaryota</taxon>
        <taxon>Viridiplantae</taxon>
        <taxon>Streptophyta</taxon>
        <taxon>Embryophyta</taxon>
        <taxon>Tracheophyta</taxon>
        <taxon>Spermatophyta</taxon>
        <taxon>Magnoliopsida</taxon>
        <taxon>eudicotyledons</taxon>
        <taxon>Gunneridae</taxon>
        <taxon>Pentapetalae</taxon>
        <taxon>asterids</taxon>
        <taxon>lamiids</taxon>
        <taxon>Lamiales</taxon>
        <taxon>Oleaceae</taxon>
        <taxon>Forsythieae</taxon>
        <taxon>Abeliophyllum</taxon>
    </lineage>
</organism>
<dbReference type="InterPro" id="IPR036047">
    <property type="entry name" value="F-box-like_dom_sf"/>
</dbReference>
<dbReference type="InterPro" id="IPR055290">
    <property type="entry name" value="At3g26010-like"/>
</dbReference>
<proteinExistence type="predicted"/>
<evidence type="ECO:0000313" key="3">
    <source>
        <dbReference type="Proteomes" id="UP001604336"/>
    </source>
</evidence>
<dbReference type="Proteomes" id="UP001604336">
    <property type="component" value="Unassembled WGS sequence"/>
</dbReference>
<evidence type="ECO:0000259" key="1">
    <source>
        <dbReference type="PROSITE" id="PS50181"/>
    </source>
</evidence>
<dbReference type="Gene3D" id="1.20.1280.50">
    <property type="match status" value="1"/>
</dbReference>
<name>A0ABD1VZT7_9LAMI</name>